<dbReference type="FunFam" id="1.20.120.1750:FF:000002">
    <property type="entry name" value="RBR-type E3 ubiquitin transferase"/>
    <property type="match status" value="1"/>
</dbReference>
<dbReference type="Pfam" id="PF19422">
    <property type="entry name" value="Ariadne"/>
    <property type="match status" value="1"/>
</dbReference>
<dbReference type="Pfam" id="PF21235">
    <property type="entry name" value="UBA_ARI1"/>
    <property type="match status" value="1"/>
</dbReference>
<proteinExistence type="inferred from homology"/>
<feature type="domain" description="RING-type" evidence="13">
    <location>
        <begin position="128"/>
        <end position="341"/>
    </location>
</feature>
<gene>
    <name evidence="14" type="ORF">Fcan01_04697</name>
</gene>
<dbReference type="Pfam" id="PF01485">
    <property type="entry name" value="IBR"/>
    <property type="match status" value="1"/>
</dbReference>
<evidence type="ECO:0000256" key="6">
    <source>
        <dbReference type="ARBA" id="ARBA00022723"/>
    </source>
</evidence>
<dbReference type="PANTHER" id="PTHR11685">
    <property type="entry name" value="RBR FAMILY RING FINGER AND IBR DOMAIN-CONTAINING"/>
    <property type="match status" value="1"/>
</dbReference>
<evidence type="ECO:0000256" key="7">
    <source>
        <dbReference type="ARBA" id="ARBA00022737"/>
    </source>
</evidence>
<dbReference type="OrthoDB" id="10009520at2759"/>
<reference evidence="14 15" key="1">
    <citation type="submission" date="2015-12" db="EMBL/GenBank/DDBJ databases">
        <title>The genome of Folsomia candida.</title>
        <authorList>
            <person name="Faddeeva A."/>
            <person name="Derks M.F."/>
            <person name="Anvar Y."/>
            <person name="Smit S."/>
            <person name="Van Straalen N."/>
            <person name="Roelofs D."/>
        </authorList>
    </citation>
    <scope>NUCLEOTIDE SEQUENCE [LARGE SCALE GENOMIC DNA]</scope>
    <source>
        <strain evidence="14 15">VU population</strain>
        <tissue evidence="14">Whole body</tissue>
    </source>
</reference>
<dbReference type="InterPro" id="IPR044066">
    <property type="entry name" value="TRIAD_supradom"/>
</dbReference>
<dbReference type="GO" id="GO:0061630">
    <property type="term" value="F:ubiquitin protein ligase activity"/>
    <property type="evidence" value="ECO:0007669"/>
    <property type="project" value="UniProtKB-EC"/>
</dbReference>
<keyword evidence="9" id="KW-0833">Ubl conjugation pathway</keyword>
<dbReference type="Pfam" id="PF22605">
    <property type="entry name" value="IBR_2"/>
    <property type="match status" value="1"/>
</dbReference>
<evidence type="ECO:0000313" key="15">
    <source>
        <dbReference type="Proteomes" id="UP000198287"/>
    </source>
</evidence>
<sequence>MEDEDTMDFSLDEDYDEIEDYDEGMPSQDDNVKDEEEGHIDVLNTEQIYNSMVDTIHQANGVLNLPQGMMRILLHDFKWDSEKLLEAYFLRENEKNNQIFKNIEENTVSSLGVGQLTGKFGNGESVADNDECGICFLPARESDIYDLGCGHQFCTDCWSSYLKEKITGGEACHKITCAAYKCTKIVDDAIIPKLIDDTKVRQAHQRLITNSFVECNRLMRWCPSPDCTFAVRIQWVGAVRNGVTCRCGFSFCFCCGRSSHQPLTCVMIKKWIQKCEDDSETANWIEANTKDCPKCGVTIEKNGGCNHMTCTSASCGNHFCWICLTAWGPNGYQTHSCSAYVESEQNKGKENKMTNSRIALERYLFYYSRYANHIQSMKLEKKLVDRVQEKIDYLHANNISGIEADFLRKAVEILRKCRQALLNTYVFAFYVNKNNQTDIFEDNQRDLELATEKLSAYLEQELDLDDDVFEMKRKVNDLYRYCETRRKVILNHVEEGFTKSCWSFKED</sequence>
<evidence type="ECO:0000259" key="12">
    <source>
        <dbReference type="PROSITE" id="PS50089"/>
    </source>
</evidence>
<dbReference type="PROSITE" id="PS51873">
    <property type="entry name" value="TRIAD"/>
    <property type="match status" value="1"/>
</dbReference>
<evidence type="ECO:0000313" key="14">
    <source>
        <dbReference type="EMBL" id="OXA59206.1"/>
    </source>
</evidence>
<dbReference type="CDD" id="cd20343">
    <property type="entry name" value="BRcat_RBR_HHARI-like"/>
    <property type="match status" value="1"/>
</dbReference>
<keyword evidence="5" id="KW-0808">Transferase</keyword>
<dbReference type="EC" id="2.3.2.31" evidence="4"/>
<feature type="domain" description="RING-type" evidence="12">
    <location>
        <begin position="132"/>
        <end position="172"/>
    </location>
</feature>
<evidence type="ECO:0000256" key="11">
    <source>
        <dbReference type="PROSITE-ProRule" id="PRU00175"/>
    </source>
</evidence>
<dbReference type="SMART" id="SM00647">
    <property type="entry name" value="IBR"/>
    <property type="match status" value="2"/>
</dbReference>
<dbReference type="OMA" id="HRFCMIC"/>
<organism evidence="14 15">
    <name type="scientific">Folsomia candida</name>
    <name type="common">Springtail</name>
    <dbReference type="NCBI Taxonomy" id="158441"/>
    <lineage>
        <taxon>Eukaryota</taxon>
        <taxon>Metazoa</taxon>
        <taxon>Ecdysozoa</taxon>
        <taxon>Arthropoda</taxon>
        <taxon>Hexapoda</taxon>
        <taxon>Collembola</taxon>
        <taxon>Entomobryomorpha</taxon>
        <taxon>Isotomoidea</taxon>
        <taxon>Isotomidae</taxon>
        <taxon>Proisotominae</taxon>
        <taxon>Folsomia</taxon>
    </lineage>
</organism>
<keyword evidence="10" id="KW-0862">Zinc</keyword>
<evidence type="ECO:0000256" key="2">
    <source>
        <dbReference type="ARBA" id="ARBA00004906"/>
    </source>
</evidence>
<dbReference type="InterPro" id="IPR045840">
    <property type="entry name" value="Ariadne"/>
</dbReference>
<dbReference type="EMBL" id="LNIX01000002">
    <property type="protein sequence ID" value="OXA59206.1"/>
    <property type="molecule type" value="Genomic_DNA"/>
</dbReference>
<dbReference type="InterPro" id="IPR031127">
    <property type="entry name" value="E3_UB_ligase_RBR"/>
</dbReference>
<evidence type="ECO:0000256" key="9">
    <source>
        <dbReference type="ARBA" id="ARBA00022786"/>
    </source>
</evidence>
<keyword evidence="8 11" id="KW-0863">Zinc-finger</keyword>
<dbReference type="SUPFAM" id="SSF57850">
    <property type="entry name" value="RING/U-box"/>
    <property type="match status" value="3"/>
</dbReference>
<dbReference type="InterPro" id="IPR054694">
    <property type="entry name" value="Parkin-like_IBR"/>
</dbReference>
<dbReference type="AlphaFoldDB" id="A0A226ERI6"/>
<evidence type="ECO:0000256" key="1">
    <source>
        <dbReference type="ARBA" id="ARBA00001798"/>
    </source>
</evidence>
<dbReference type="Gene3D" id="1.20.120.1750">
    <property type="match status" value="1"/>
</dbReference>
<comment type="similarity">
    <text evidence="3">Belongs to the RBR family. Ariadne subfamily.</text>
</comment>
<dbReference type="InterPro" id="IPR001841">
    <property type="entry name" value="Znf_RING"/>
</dbReference>
<comment type="caution">
    <text evidence="14">The sequence shown here is derived from an EMBL/GenBank/DDBJ whole genome shotgun (WGS) entry which is preliminary data.</text>
</comment>
<accession>A0A226ERI6</accession>
<dbReference type="FunFam" id="3.30.40.10:FF:000019">
    <property type="entry name" value="RBR-type E3 ubiquitin transferase"/>
    <property type="match status" value="1"/>
</dbReference>
<dbReference type="GO" id="GO:0008270">
    <property type="term" value="F:zinc ion binding"/>
    <property type="evidence" value="ECO:0007669"/>
    <property type="project" value="UniProtKB-KW"/>
</dbReference>
<dbReference type="GO" id="GO:0016567">
    <property type="term" value="P:protein ubiquitination"/>
    <property type="evidence" value="ECO:0007669"/>
    <property type="project" value="InterPro"/>
</dbReference>
<dbReference type="STRING" id="158441.A0A226ERI6"/>
<keyword evidence="15" id="KW-1185">Reference proteome</keyword>
<evidence type="ECO:0000256" key="8">
    <source>
        <dbReference type="ARBA" id="ARBA00022771"/>
    </source>
</evidence>
<dbReference type="Gene3D" id="3.30.40.10">
    <property type="entry name" value="Zinc/RING finger domain, C3HC4 (zinc finger)"/>
    <property type="match status" value="1"/>
</dbReference>
<evidence type="ECO:0000256" key="10">
    <source>
        <dbReference type="ARBA" id="ARBA00022833"/>
    </source>
</evidence>
<dbReference type="InterPro" id="IPR048962">
    <property type="entry name" value="ARIH1-like_UBL"/>
</dbReference>
<evidence type="ECO:0000256" key="4">
    <source>
        <dbReference type="ARBA" id="ARBA00012251"/>
    </source>
</evidence>
<keyword evidence="7" id="KW-0677">Repeat</keyword>
<evidence type="ECO:0000259" key="13">
    <source>
        <dbReference type="PROSITE" id="PS51873"/>
    </source>
</evidence>
<dbReference type="InterPro" id="IPR002867">
    <property type="entry name" value="IBR_dom"/>
</dbReference>
<dbReference type="InterPro" id="IPR013083">
    <property type="entry name" value="Znf_RING/FYVE/PHD"/>
</dbReference>
<keyword evidence="6" id="KW-0479">Metal-binding</keyword>
<comment type="catalytic activity">
    <reaction evidence="1">
        <text>[E2 ubiquitin-conjugating enzyme]-S-ubiquitinyl-L-cysteine + [acceptor protein]-L-lysine = [E2 ubiquitin-conjugating enzyme]-L-cysteine + [acceptor protein]-N(6)-ubiquitinyl-L-lysine.</text>
        <dbReference type="EC" id="2.3.2.31"/>
    </reaction>
</comment>
<dbReference type="PROSITE" id="PS50089">
    <property type="entry name" value="ZF_RING_2"/>
    <property type="match status" value="1"/>
</dbReference>
<evidence type="ECO:0000256" key="5">
    <source>
        <dbReference type="ARBA" id="ARBA00022679"/>
    </source>
</evidence>
<comment type="pathway">
    <text evidence="2">Protein modification; protein ubiquitination.</text>
</comment>
<protein>
    <recommendedName>
        <fullName evidence="4">RBR-type E3 ubiquitin transferase</fullName>
        <ecNumber evidence="4">2.3.2.31</ecNumber>
    </recommendedName>
</protein>
<dbReference type="Proteomes" id="UP000198287">
    <property type="component" value="Unassembled WGS sequence"/>
</dbReference>
<evidence type="ECO:0000256" key="3">
    <source>
        <dbReference type="ARBA" id="ARBA00005884"/>
    </source>
</evidence>
<name>A0A226ERI6_FOLCA</name>